<reference evidence="1" key="1">
    <citation type="submission" date="2021-02" db="EMBL/GenBank/DDBJ databases">
        <authorList>
            <person name="Nowell W R."/>
        </authorList>
    </citation>
    <scope>NUCLEOTIDE SEQUENCE</scope>
</reference>
<feature type="non-terminal residue" evidence="1">
    <location>
        <position position="1"/>
    </location>
</feature>
<dbReference type="PANTHER" id="PTHR46880:SF5">
    <property type="entry name" value="DUF4371 DOMAIN-CONTAINING PROTEIN"/>
    <property type="match status" value="1"/>
</dbReference>
<dbReference type="PANTHER" id="PTHR46880">
    <property type="entry name" value="RAS-ASSOCIATING DOMAIN-CONTAINING PROTEIN"/>
    <property type="match status" value="1"/>
</dbReference>
<evidence type="ECO:0000313" key="2">
    <source>
        <dbReference type="Proteomes" id="UP000663874"/>
    </source>
</evidence>
<accession>A0A819T7G9</accession>
<sequence>MYPSKEKVTCFYCDWNGRKDKANDHCKKHHPGEIFKSKIVENNMEKFFQKQINRETTTTTADVINDDVQEQEEECSTVVSPSLSSLSNPHVSPPLSISICASPTTNSVSDQLALVMEQLKKMTNAIDQMSSEKTKVRLLSSSSQSNDLEQMFQNITCSNDLYMLKHFEINSQLNTITCIPCFKFKKQAPKHLLSTIKSSFGILEYVEQDPHQIQSQRFRSLKRNLKLHYENRLHIWCVEEDEKVKQELHDFIRKNKKAGFNIGRAALFCIRNGLGGLKFVHTLNLLDLCGASIGTYRHSRWFFQELRNSMATSMKQRVMEYLISVDPITGQQRPIGITFDKVTLLKRTLQVTMLVIMIDGQLTPIYLKSSLCKTELSGEELAANCVHVLESFGLTKSMLQDKLTGGAVDGAYIHMNINEHLCNNIGIQQNWLTISWDVAHLLELAIGDTQNQKKFNWLQMIIKTCAEVMKKYSYGKQYEFLIEAAEEIQEDILQPKQFHVTRFVSSQLRVYETILRNWKTLYVLQEKDDVNMALSHGDISTRTRQKLDAQQKPGDKDVDSVASRQIKSLDFVCTLIGLYDIYSILVEASLSVQQVNKYPWEYDYSIEYLQERLTKYGELLETLNFKSAQDVENLEKFDLDKLVYSTATDDFDVDEDEYDATKVQKKQSITLLEQYYHDLLKCEFQQLPITRRGGDYELEDPTKHIRQKLIELCQHLSESIAKRFEDIPEIFVLMKNCLDVAFLYQQVVLDKTQTIVDYGKSELQKLIDFTVSNSKKLINAPVIQGQYLEWKQHCLNEIQDKDMFSVWTTNGKILTSKVMKTFYTNTDLSEGINDFLHFYSLMILKIRSEAICESAASILKGHIHNNRSLQHKSLDDEVFLHWNAPPLHLADKFIEQSIDDYFINKKDKTW</sequence>
<dbReference type="AlphaFoldDB" id="A0A819T7G9"/>
<protein>
    <submittedName>
        <fullName evidence="1">Uncharacterized protein</fullName>
    </submittedName>
</protein>
<comment type="caution">
    <text evidence="1">The sequence shown here is derived from an EMBL/GenBank/DDBJ whole genome shotgun (WGS) entry which is preliminary data.</text>
</comment>
<dbReference type="Proteomes" id="UP000663874">
    <property type="component" value="Unassembled WGS sequence"/>
</dbReference>
<name>A0A819T7G9_9BILA</name>
<gene>
    <name evidence="1" type="ORF">FNK824_LOCUS30031</name>
</gene>
<dbReference type="EMBL" id="CAJOBE010009011">
    <property type="protein sequence ID" value="CAF4075081.1"/>
    <property type="molecule type" value="Genomic_DNA"/>
</dbReference>
<evidence type="ECO:0000313" key="1">
    <source>
        <dbReference type="EMBL" id="CAF4075081.1"/>
    </source>
</evidence>
<organism evidence="1 2">
    <name type="scientific">Rotaria sordida</name>
    <dbReference type="NCBI Taxonomy" id="392033"/>
    <lineage>
        <taxon>Eukaryota</taxon>
        <taxon>Metazoa</taxon>
        <taxon>Spiralia</taxon>
        <taxon>Gnathifera</taxon>
        <taxon>Rotifera</taxon>
        <taxon>Eurotatoria</taxon>
        <taxon>Bdelloidea</taxon>
        <taxon>Philodinida</taxon>
        <taxon>Philodinidae</taxon>
        <taxon>Rotaria</taxon>
    </lineage>
</organism>
<proteinExistence type="predicted"/>